<feature type="compositionally biased region" description="Basic residues" evidence="1">
    <location>
        <begin position="95"/>
        <end position="104"/>
    </location>
</feature>
<sequence length="104" mass="11361">MHFIAEAPSDDLRLDQVSGVSNDQFLITDQPQESELYIPPLYLQPLPTLCSIPTTSNQKLLSSPGHAVAPSIDLHTTAHLLRAALRSPTGSSQRTTRKSHFPTS</sequence>
<keyword evidence="3" id="KW-1185">Reference proteome</keyword>
<comment type="caution">
    <text evidence="2">The sequence shown here is derived from an EMBL/GenBank/DDBJ whole genome shotgun (WGS) entry which is preliminary data.</text>
</comment>
<evidence type="ECO:0000256" key="1">
    <source>
        <dbReference type="SAM" id="MobiDB-lite"/>
    </source>
</evidence>
<gene>
    <name evidence="2" type="ORF">Ciccas_011307</name>
</gene>
<protein>
    <submittedName>
        <fullName evidence="2">Uncharacterized protein</fullName>
    </submittedName>
</protein>
<dbReference type="Proteomes" id="UP001626550">
    <property type="component" value="Unassembled WGS sequence"/>
</dbReference>
<name>A0ABD2PWD3_9PLAT</name>
<proteinExistence type="predicted"/>
<dbReference type="EMBL" id="JBJKFK010003217">
    <property type="protein sequence ID" value="KAL3310131.1"/>
    <property type="molecule type" value="Genomic_DNA"/>
</dbReference>
<evidence type="ECO:0000313" key="2">
    <source>
        <dbReference type="EMBL" id="KAL3310131.1"/>
    </source>
</evidence>
<feature type="region of interest" description="Disordered" evidence="1">
    <location>
        <begin position="84"/>
        <end position="104"/>
    </location>
</feature>
<accession>A0ABD2PWD3</accession>
<organism evidence="2 3">
    <name type="scientific">Cichlidogyrus casuarinus</name>
    <dbReference type="NCBI Taxonomy" id="1844966"/>
    <lineage>
        <taxon>Eukaryota</taxon>
        <taxon>Metazoa</taxon>
        <taxon>Spiralia</taxon>
        <taxon>Lophotrochozoa</taxon>
        <taxon>Platyhelminthes</taxon>
        <taxon>Monogenea</taxon>
        <taxon>Monopisthocotylea</taxon>
        <taxon>Dactylogyridea</taxon>
        <taxon>Ancyrocephalidae</taxon>
        <taxon>Cichlidogyrus</taxon>
    </lineage>
</organism>
<evidence type="ECO:0000313" key="3">
    <source>
        <dbReference type="Proteomes" id="UP001626550"/>
    </source>
</evidence>
<dbReference type="AlphaFoldDB" id="A0ABD2PWD3"/>
<reference evidence="2 3" key="1">
    <citation type="submission" date="2024-11" db="EMBL/GenBank/DDBJ databases">
        <title>Adaptive evolution of stress response genes in parasites aligns with host niche diversity.</title>
        <authorList>
            <person name="Hahn C."/>
            <person name="Resl P."/>
        </authorList>
    </citation>
    <scope>NUCLEOTIDE SEQUENCE [LARGE SCALE GENOMIC DNA]</scope>
    <source>
        <strain evidence="2">EGGRZ-B1_66</strain>
        <tissue evidence="2">Body</tissue>
    </source>
</reference>